<dbReference type="InterPro" id="IPR052524">
    <property type="entry name" value="MFS_Cyanate_Porter"/>
</dbReference>
<dbReference type="InterPro" id="IPR011701">
    <property type="entry name" value="MFS"/>
</dbReference>
<dbReference type="SUPFAM" id="SSF103473">
    <property type="entry name" value="MFS general substrate transporter"/>
    <property type="match status" value="1"/>
</dbReference>
<feature type="transmembrane region" description="Helical" evidence="1">
    <location>
        <begin position="374"/>
        <end position="392"/>
    </location>
</feature>
<comment type="caution">
    <text evidence="2">The sequence shown here is derived from an EMBL/GenBank/DDBJ whole genome shotgun (WGS) entry which is preliminary data.</text>
</comment>
<keyword evidence="1" id="KW-1133">Transmembrane helix</keyword>
<organism evidence="2 3">
    <name type="scientific">Flexivirga aerilata</name>
    <dbReference type="NCBI Taxonomy" id="1656889"/>
    <lineage>
        <taxon>Bacteria</taxon>
        <taxon>Bacillati</taxon>
        <taxon>Actinomycetota</taxon>
        <taxon>Actinomycetes</taxon>
        <taxon>Micrococcales</taxon>
        <taxon>Dermacoccaceae</taxon>
        <taxon>Flexivirga</taxon>
    </lineage>
</organism>
<name>A0A849ALD6_9MICO</name>
<dbReference type="AlphaFoldDB" id="A0A849ALD6"/>
<feature type="transmembrane region" description="Helical" evidence="1">
    <location>
        <begin position="111"/>
        <end position="132"/>
    </location>
</feature>
<feature type="transmembrane region" description="Helical" evidence="1">
    <location>
        <begin position="173"/>
        <end position="196"/>
    </location>
</feature>
<feature type="transmembrane region" description="Helical" evidence="1">
    <location>
        <begin position="344"/>
        <end position="368"/>
    </location>
</feature>
<dbReference type="InterPro" id="IPR036259">
    <property type="entry name" value="MFS_trans_sf"/>
</dbReference>
<feature type="transmembrane region" description="Helical" evidence="1">
    <location>
        <begin position="52"/>
        <end position="74"/>
    </location>
</feature>
<keyword evidence="3" id="KW-1185">Reference proteome</keyword>
<dbReference type="Gene3D" id="1.20.1250.20">
    <property type="entry name" value="MFS general substrate transporter like domains"/>
    <property type="match status" value="1"/>
</dbReference>
<evidence type="ECO:0000313" key="2">
    <source>
        <dbReference type="EMBL" id="NNG41159.1"/>
    </source>
</evidence>
<feature type="transmembrane region" description="Helical" evidence="1">
    <location>
        <begin position="86"/>
        <end position="105"/>
    </location>
</feature>
<dbReference type="Proteomes" id="UP000557772">
    <property type="component" value="Unassembled WGS sequence"/>
</dbReference>
<feature type="transmembrane region" description="Helical" evidence="1">
    <location>
        <begin position="283"/>
        <end position="303"/>
    </location>
</feature>
<dbReference type="RefSeq" id="WP_171158222.1">
    <property type="nucleotide sequence ID" value="NZ_JABENB010000003.1"/>
</dbReference>
<feature type="transmembrane region" description="Helical" evidence="1">
    <location>
        <begin position="309"/>
        <end position="332"/>
    </location>
</feature>
<proteinExistence type="predicted"/>
<sequence>MSTVAERNTQSLRIGRAHPWRIPVLVAAVVIAGLAARSPITAVGPLGDRIGNAYGLSPTAIGALTTVTMVVFMLCSPFSTTLGRRWGIEIAIVAGFALSAVGVGLRTYPAAWALYAGTVLLAAGLCLPNVLLPMVIRRDFPGSVGTMTAVYTSMMTVGGALGSWTALPLTRLWGWHAGLAGIGVVAVLAALAWAPFEREHHRPGPDDQPTGRSWRRALGWQVSLFFGMQSLLFYSSVAWLVPILVSKGLTTGSAATLLSLFTLIGLLPAMLVPPLASRATDQVAVAAGIGALQILGALGIVLLTGPALVVAVLVTGIGLGAGMPLGFAFFGLRTRDGHSAGDLAGMAQCVGYGVAALGPVVMGLLHQWTGDWGLAPWFLVLVGGGTLALGMLSGRRRLL</sequence>
<dbReference type="GO" id="GO:0022857">
    <property type="term" value="F:transmembrane transporter activity"/>
    <property type="evidence" value="ECO:0007669"/>
    <property type="project" value="InterPro"/>
</dbReference>
<feature type="transmembrane region" description="Helical" evidence="1">
    <location>
        <begin position="217"/>
        <end position="241"/>
    </location>
</feature>
<feature type="transmembrane region" description="Helical" evidence="1">
    <location>
        <begin position="20"/>
        <end position="40"/>
    </location>
</feature>
<dbReference type="EMBL" id="JABENB010000003">
    <property type="protein sequence ID" value="NNG41159.1"/>
    <property type="molecule type" value="Genomic_DNA"/>
</dbReference>
<feature type="transmembrane region" description="Helical" evidence="1">
    <location>
        <begin position="144"/>
        <end position="167"/>
    </location>
</feature>
<evidence type="ECO:0000313" key="3">
    <source>
        <dbReference type="Proteomes" id="UP000557772"/>
    </source>
</evidence>
<keyword evidence="1" id="KW-0812">Transmembrane</keyword>
<reference evidence="2 3" key="1">
    <citation type="submission" date="2020-05" db="EMBL/GenBank/DDBJ databases">
        <title>Flexivirga sp. ID2601S isolated from air conditioner.</title>
        <authorList>
            <person name="Kim D.H."/>
        </authorList>
    </citation>
    <scope>NUCLEOTIDE SEQUENCE [LARGE SCALE GENOMIC DNA]</scope>
    <source>
        <strain evidence="2 3">ID2601S</strain>
    </source>
</reference>
<evidence type="ECO:0000256" key="1">
    <source>
        <dbReference type="SAM" id="Phobius"/>
    </source>
</evidence>
<protein>
    <submittedName>
        <fullName evidence="2">MFS transporter</fullName>
    </submittedName>
</protein>
<dbReference type="PANTHER" id="PTHR23523:SF2">
    <property type="entry name" value="2-NITROIMIDAZOLE TRANSPORTER"/>
    <property type="match status" value="1"/>
</dbReference>
<dbReference type="PANTHER" id="PTHR23523">
    <property type="match status" value="1"/>
</dbReference>
<dbReference type="Pfam" id="PF07690">
    <property type="entry name" value="MFS_1"/>
    <property type="match status" value="1"/>
</dbReference>
<gene>
    <name evidence="2" type="ORF">HJ588_18015</name>
</gene>
<feature type="transmembrane region" description="Helical" evidence="1">
    <location>
        <begin position="253"/>
        <end position="271"/>
    </location>
</feature>
<keyword evidence="1" id="KW-0472">Membrane</keyword>
<accession>A0A849ALD6</accession>